<keyword evidence="10 14" id="KW-0472">Membrane</keyword>
<feature type="transmembrane region" description="Helical" evidence="14">
    <location>
        <begin position="364"/>
        <end position="386"/>
    </location>
</feature>
<dbReference type="PANTHER" id="PTHR34697:SF2">
    <property type="entry name" value="PHOSPHATIDYLGLYCEROL LYSYLTRANSFERASE"/>
    <property type="match status" value="1"/>
</dbReference>
<evidence type="ECO:0000256" key="11">
    <source>
        <dbReference type="ARBA" id="ARBA00023251"/>
    </source>
</evidence>
<evidence type="ECO:0000256" key="2">
    <source>
        <dbReference type="ARBA" id="ARBA00008627"/>
    </source>
</evidence>
<dbReference type="Pfam" id="PF03706">
    <property type="entry name" value="LPG_synthase_TM"/>
    <property type="match status" value="1"/>
</dbReference>
<keyword evidence="9" id="KW-0443">Lipid metabolism</keyword>
<evidence type="ECO:0000256" key="5">
    <source>
        <dbReference type="ARBA" id="ARBA00022475"/>
    </source>
</evidence>
<evidence type="ECO:0000256" key="7">
    <source>
        <dbReference type="ARBA" id="ARBA00022692"/>
    </source>
</evidence>
<comment type="similarity">
    <text evidence="2">Belongs to the LPG synthase family.</text>
</comment>
<evidence type="ECO:0000256" key="12">
    <source>
        <dbReference type="ARBA" id="ARBA00031899"/>
    </source>
</evidence>
<dbReference type="GO" id="GO:0050071">
    <property type="term" value="F:phosphatidylglycerol lysyltransferase activity"/>
    <property type="evidence" value="ECO:0007669"/>
    <property type="project" value="UniProtKB-EC"/>
</dbReference>
<evidence type="ECO:0000256" key="6">
    <source>
        <dbReference type="ARBA" id="ARBA00022679"/>
    </source>
</evidence>
<evidence type="ECO:0000256" key="13">
    <source>
        <dbReference type="ARBA" id="ARBA00047540"/>
    </source>
</evidence>
<dbReference type="EC" id="2.3.2.3" evidence="3"/>
<reference evidence="16 17" key="1">
    <citation type="submission" date="2018-08" db="EMBL/GenBank/DDBJ databases">
        <title>Pallidiluteibacterium maritimus gen. nov., sp. nov., isolated from coastal sediment.</title>
        <authorList>
            <person name="Zhou L.Y."/>
        </authorList>
    </citation>
    <scope>NUCLEOTIDE SEQUENCE [LARGE SCALE GENOMIC DNA]</scope>
    <source>
        <strain evidence="16 17">XSD2</strain>
    </source>
</reference>
<keyword evidence="11" id="KW-0046">Antibiotic resistance</keyword>
<feature type="transmembrane region" description="Helical" evidence="14">
    <location>
        <begin position="418"/>
        <end position="434"/>
    </location>
</feature>
<dbReference type="PANTHER" id="PTHR34697">
    <property type="entry name" value="PHOSPHATIDYLGLYCEROL LYSYLTRANSFERASE"/>
    <property type="match status" value="1"/>
</dbReference>
<feature type="transmembrane region" description="Helical" evidence="14">
    <location>
        <begin position="166"/>
        <end position="184"/>
    </location>
</feature>
<dbReference type="GO" id="GO:0006629">
    <property type="term" value="P:lipid metabolic process"/>
    <property type="evidence" value="ECO:0007669"/>
    <property type="project" value="UniProtKB-KW"/>
</dbReference>
<dbReference type="InterPro" id="IPR024320">
    <property type="entry name" value="LPG_synthase_C"/>
</dbReference>
<dbReference type="RefSeq" id="WP_119437795.1">
    <property type="nucleotide sequence ID" value="NZ_QWGR01000004.1"/>
</dbReference>
<feature type="transmembrane region" description="Helical" evidence="14">
    <location>
        <begin position="446"/>
        <end position="468"/>
    </location>
</feature>
<evidence type="ECO:0000256" key="10">
    <source>
        <dbReference type="ARBA" id="ARBA00023136"/>
    </source>
</evidence>
<feature type="transmembrane region" description="Helical" evidence="14">
    <location>
        <begin position="132"/>
        <end position="154"/>
    </location>
</feature>
<evidence type="ECO:0000256" key="3">
    <source>
        <dbReference type="ARBA" id="ARBA00012014"/>
    </source>
</evidence>
<proteinExistence type="inferred from homology"/>
<dbReference type="AlphaFoldDB" id="A0A399T241"/>
<gene>
    <name evidence="16" type="ORF">D1614_10145</name>
</gene>
<evidence type="ECO:0000256" key="14">
    <source>
        <dbReference type="SAM" id="Phobius"/>
    </source>
</evidence>
<feature type="transmembrane region" description="Helical" evidence="14">
    <location>
        <begin position="508"/>
        <end position="528"/>
    </location>
</feature>
<comment type="catalytic activity">
    <reaction evidence="13">
        <text>L-lysyl-tRNA(Lys) + a 1,2-diacyl-sn-glycero-3-phospho-(1'-sn-glycerol) = a 1,2-diacyl-sn-glycero-3-phospho-1'-(3'-O-L-lysyl)-sn-glycerol + tRNA(Lys)</text>
        <dbReference type="Rhea" id="RHEA:10668"/>
        <dbReference type="Rhea" id="RHEA-COMP:9696"/>
        <dbReference type="Rhea" id="RHEA-COMP:9697"/>
        <dbReference type="ChEBI" id="CHEBI:64716"/>
        <dbReference type="ChEBI" id="CHEBI:75792"/>
        <dbReference type="ChEBI" id="CHEBI:78442"/>
        <dbReference type="ChEBI" id="CHEBI:78529"/>
        <dbReference type="EC" id="2.3.2.3"/>
    </reaction>
</comment>
<feature type="transmembrane region" description="Helical" evidence="14">
    <location>
        <begin position="51"/>
        <end position="74"/>
    </location>
</feature>
<evidence type="ECO:0000313" key="17">
    <source>
        <dbReference type="Proteomes" id="UP000265926"/>
    </source>
</evidence>
<dbReference type="GO" id="GO:0046677">
    <property type="term" value="P:response to antibiotic"/>
    <property type="evidence" value="ECO:0007669"/>
    <property type="project" value="UniProtKB-KW"/>
</dbReference>
<evidence type="ECO:0000259" key="15">
    <source>
        <dbReference type="Pfam" id="PF09924"/>
    </source>
</evidence>
<evidence type="ECO:0000313" key="16">
    <source>
        <dbReference type="EMBL" id="RIJ48875.1"/>
    </source>
</evidence>
<keyword evidence="5" id="KW-1003">Cell membrane</keyword>
<feature type="transmembrane region" description="Helical" evidence="14">
    <location>
        <begin position="12"/>
        <end position="31"/>
    </location>
</feature>
<feature type="domain" description="Phosphatidylglycerol lysyltransferase C-terminal" evidence="15">
    <location>
        <begin position="555"/>
        <end position="839"/>
    </location>
</feature>
<feature type="transmembrane region" description="Helical" evidence="14">
    <location>
        <begin position="322"/>
        <end position="344"/>
    </location>
</feature>
<dbReference type="OrthoDB" id="145485at2"/>
<keyword evidence="8 14" id="KW-1133">Transmembrane helix</keyword>
<feature type="transmembrane region" description="Helical" evidence="14">
    <location>
        <begin position="248"/>
        <end position="268"/>
    </location>
</feature>
<dbReference type="Pfam" id="PF09924">
    <property type="entry name" value="LPG_synthase_C"/>
    <property type="match status" value="1"/>
</dbReference>
<dbReference type="GO" id="GO:0005886">
    <property type="term" value="C:plasma membrane"/>
    <property type="evidence" value="ECO:0007669"/>
    <property type="project" value="UniProtKB-SubCell"/>
</dbReference>
<sequence>MIRIFKNRRSSRPVWQITLAVLMILMSIYFIKNEHLELAQIRSTLQNANSFYIFLGLIVTVLYVLLQAFMYVFSFRAAGVKASLSDTLPLFLKRTLISIFLPAGGVSSLVFFTRPLSARGISNSDIHYGSYIYGLCGFLSVVVVAFPLLIILLLRNKLTSVELIPFIVLIVLIALILLLVWSFAKRGFVYRLVQRFNPQALLTLENVFSTNLHNRAFIFALLISVFIELVGVSHVYISMLALGFKPTLFTAFMAYIVMVMLLIVSPFLRGIGAIEVSMTYVFIQSGIAAPQAAAITLVFRFFEFWLPLIAGAGSFLFSRKNILLRVIPVFIIFVAGLINIVSAISPTLPERIVILEKLLPRLAVTISNFAVFFIGLLLIALSVYLLKGVKRAWRISLLLLTLSAIGHLTKGIDYEEALVSLLAIASLLYTYRLYNVRSLPFYLQNWWKIWLAAFVALMVSTVGGTYFLEKVHMGVDYSFIHSVKASFRLIFLFDNSAYLPQSSFGQHFVLLAHLFSGGLLISAIVLSLRPIFVSDHTDLENDRNHARLLVQDYGKSALDYFKYYPDKLFFFNENGFLAYKIQGSYAVVLELPVCADEETALSLLREFERYCYGNGLKTFYYRVPESSIGIFRQLKKNVLFIGQEAILNLESFSLSGSKMHPLRNAINKAKNAGFTFHVYEPEIKDGVIQKLQQVSDAWLNKPGKHEMVFSQGMFLPELLKKTTVMTIENPEEKVVAFLNLVPDFVKGEGTYDLIRITDDAPTGIIYFLLTEMFAWFKSKGITHVNLGLVAFAGIENPKTMAERSMKIALERLKPLQHFKGQFQFKDKFNPDWEKKYLVYGNDYDLVQFPVILKGVSKP</sequence>
<evidence type="ECO:0000256" key="4">
    <source>
        <dbReference type="ARBA" id="ARBA00021546"/>
    </source>
</evidence>
<accession>A0A399T241</accession>
<evidence type="ECO:0000256" key="8">
    <source>
        <dbReference type="ARBA" id="ARBA00022989"/>
    </source>
</evidence>
<feature type="transmembrane region" description="Helical" evidence="14">
    <location>
        <begin position="95"/>
        <end position="112"/>
    </location>
</feature>
<organism evidence="16 17">
    <name type="scientific">Maribellus luteus</name>
    <dbReference type="NCBI Taxonomy" id="2305463"/>
    <lineage>
        <taxon>Bacteria</taxon>
        <taxon>Pseudomonadati</taxon>
        <taxon>Bacteroidota</taxon>
        <taxon>Bacteroidia</taxon>
        <taxon>Marinilabiliales</taxon>
        <taxon>Prolixibacteraceae</taxon>
        <taxon>Maribellus</taxon>
    </lineage>
</organism>
<name>A0A399T241_9BACT</name>
<dbReference type="GO" id="GO:0055091">
    <property type="term" value="P:phospholipid homeostasis"/>
    <property type="evidence" value="ECO:0007669"/>
    <property type="project" value="TreeGrafter"/>
</dbReference>
<dbReference type="InterPro" id="IPR051211">
    <property type="entry name" value="PG_lysyltransferase"/>
</dbReference>
<evidence type="ECO:0000256" key="1">
    <source>
        <dbReference type="ARBA" id="ARBA00004651"/>
    </source>
</evidence>
<keyword evidence="17" id="KW-1185">Reference proteome</keyword>
<keyword evidence="7 14" id="KW-0812">Transmembrane</keyword>
<keyword evidence="6" id="KW-0808">Transferase</keyword>
<dbReference type="Proteomes" id="UP000265926">
    <property type="component" value="Unassembled WGS sequence"/>
</dbReference>
<comment type="subcellular location">
    <subcellularLocation>
        <location evidence="1">Cell membrane</location>
        <topology evidence="1">Multi-pass membrane protein</topology>
    </subcellularLocation>
</comment>
<dbReference type="EMBL" id="QWGR01000004">
    <property type="protein sequence ID" value="RIJ48875.1"/>
    <property type="molecule type" value="Genomic_DNA"/>
</dbReference>
<dbReference type="InterPro" id="IPR022791">
    <property type="entry name" value="L-PG_synthase/AglD"/>
</dbReference>
<feature type="transmembrane region" description="Helical" evidence="14">
    <location>
        <begin position="216"/>
        <end position="236"/>
    </location>
</feature>
<evidence type="ECO:0000256" key="9">
    <source>
        <dbReference type="ARBA" id="ARBA00023098"/>
    </source>
</evidence>
<protein>
    <recommendedName>
        <fullName evidence="4">Phosphatidylglycerol lysyltransferase</fullName>
        <ecNumber evidence="3">2.3.2.3</ecNumber>
    </recommendedName>
    <alternativeName>
        <fullName evidence="12">Lysylphosphatidylglycerol synthase</fullName>
    </alternativeName>
</protein>
<comment type="caution">
    <text evidence="16">The sequence shown here is derived from an EMBL/GenBank/DDBJ whole genome shotgun (WGS) entry which is preliminary data.</text>
</comment>
<dbReference type="InterPro" id="IPR016181">
    <property type="entry name" value="Acyl_CoA_acyltransferase"/>
</dbReference>
<dbReference type="SUPFAM" id="SSF55729">
    <property type="entry name" value="Acyl-CoA N-acyltransferases (Nat)"/>
    <property type="match status" value="1"/>
</dbReference>